<sequence>MSLSHEQPASRAAAHSQLCPGKPAECQEDPTKGMSQAGFEWQRTEGKLNEIGLHVSMDGQLKDGLVKTASFLEQNKLCFFEGKLDKELGVEAQDKGCQATSGHLESRCVIAATCHPSEGNSVHQKTAEGQLGPGEGPDKDKASPVPGTVAGKNAPETSSHPDLDFPGAADIPAQYVKEQETSVWNPNFHPVAVAQGPQPSRDTTPAKDSCLPSGCRVTGLVSDDAGQPIAVARPAPAVEVSPTAIPPITMVEFTPECLSASSHIRDWDKESEKLSSPKEGALLDQAPQQKKSMRRALSECAHLSVPPPINLADKYPELPAREELAPGLLPLPSGPMPSPTPKKPGASAVRRSMTVAEEQTAGPTLSPGELPILSTKEIPPFSYEEPVAKKREELTHFSNSSSSSSSGKKELGTAGLYLHGKLEQIPEVSSKEKGQEDTSDTRRDSCSQVCQGGEKQPGQTVLAGKKEIEVTVTPSAPLLLCEETPRDGMFLNFASTGNRQTARKEPE</sequence>
<gene>
    <name evidence="2" type="primary">LOC141573784</name>
</gene>
<evidence type="ECO:0000313" key="2">
    <source>
        <dbReference type="RefSeq" id="XP_074201096.1"/>
    </source>
</evidence>
<evidence type="ECO:0000313" key="1">
    <source>
        <dbReference type="Proteomes" id="UP001732780"/>
    </source>
</evidence>
<keyword evidence="1" id="KW-1185">Reference proteome</keyword>
<protein>
    <submittedName>
        <fullName evidence="2">Uncharacterized protein LOC141573784</fullName>
    </submittedName>
</protein>
<organism evidence="1 2">
    <name type="scientific">Camelus bactrianus</name>
    <name type="common">Bactrian camel</name>
    <dbReference type="NCBI Taxonomy" id="9837"/>
    <lineage>
        <taxon>Eukaryota</taxon>
        <taxon>Metazoa</taxon>
        <taxon>Chordata</taxon>
        <taxon>Craniata</taxon>
        <taxon>Vertebrata</taxon>
        <taxon>Euteleostomi</taxon>
        <taxon>Mammalia</taxon>
        <taxon>Eutheria</taxon>
        <taxon>Laurasiatheria</taxon>
        <taxon>Artiodactyla</taxon>
        <taxon>Tylopoda</taxon>
        <taxon>Camelidae</taxon>
        <taxon>Camelus</taxon>
    </lineage>
</organism>
<name>A0AC58NTI7_CAMBA</name>
<accession>A0AC58NTI7</accession>
<proteinExistence type="predicted"/>
<dbReference type="RefSeq" id="XP_074201096.1">
    <property type="nucleotide sequence ID" value="XM_074344995.1"/>
</dbReference>
<reference evidence="2" key="1">
    <citation type="submission" date="2025-08" db="UniProtKB">
        <authorList>
            <consortium name="RefSeq"/>
        </authorList>
    </citation>
    <scope>IDENTIFICATION</scope>
    <source>
        <tissue evidence="2">Blood</tissue>
    </source>
</reference>
<dbReference type="Proteomes" id="UP001732780">
    <property type="component" value="Chromosome 17"/>
</dbReference>